<dbReference type="PANTHER" id="PTHR23240">
    <property type="entry name" value="DNA CROSS-LINK REPAIR PROTEIN PSO2/SNM1-RELATED"/>
    <property type="match status" value="1"/>
</dbReference>
<reference evidence="15 16" key="1">
    <citation type="submission" date="2023-06" db="EMBL/GenBank/DDBJ databases">
        <title>Black Yeasts Isolated from many extreme environments.</title>
        <authorList>
            <person name="Coleine C."/>
            <person name="Stajich J.E."/>
            <person name="Selbmann L."/>
        </authorList>
    </citation>
    <scope>NUCLEOTIDE SEQUENCE [LARGE SCALE GENOMIC DNA]</scope>
    <source>
        <strain evidence="15 16">CCFEE 5887</strain>
    </source>
</reference>
<evidence type="ECO:0000256" key="2">
    <source>
        <dbReference type="ARBA" id="ARBA00010304"/>
    </source>
</evidence>
<dbReference type="Gene3D" id="3.60.15.10">
    <property type="entry name" value="Ribonuclease Z/Hydroxyacylglutathione hydrolase-like"/>
    <property type="match status" value="1"/>
</dbReference>
<keyword evidence="9" id="KW-0234">DNA repair</keyword>
<evidence type="ECO:0000256" key="13">
    <source>
        <dbReference type="SAM" id="MobiDB-lite"/>
    </source>
</evidence>
<evidence type="ECO:0000256" key="7">
    <source>
        <dbReference type="ARBA" id="ARBA00022839"/>
    </source>
</evidence>
<sequence length="708" mass="80095">MSTFNGIVREFPNIRIDYFRTHPDRPPPEAYFLSHVHSDHLLGLESVKMPFVYCSPTTKQILLKLEKYPSRINFAKGILESRRLHYRRLNKILRTLPLNTATRLELSPKCSIHVTLIDANHCPGAVMFLIEGDGKAILYTGDVRAEPWWVNSIVQDPVLLPYACGLKSLDCIYLDTTFASHEEPYREFPTKAEGLKELLEKVSQCSPDTIFYFRAWTLGYENVWIALSNFLKSRIHVDQYQLRILRPAEEHGASGYSEGASLTGCAVGNQQLAGCLTTDPNVKIHSCEPGLPCHTDLSQRQNVKWITPIISRLKDGTEVLEIGAGGGGGDLFQLPELSLADSASLQQLGELCAGFTEDEKVKSRIKEEVERAKRSRNFHIQVQGLSLPDPNDNPTMPLKDFLMKLARTDRWFDPSVLVKDQIPFRSKQDTIHFPYSRHSSYHELRHLVSIFRPKDLCACTVDPESWSPEVSMEALFGDLCSGAEFFFDHEVREEMKLRESIGVSNGRKSKRNGDEDENTQDTETQEEVDPEDVFETAQAQVERDVCDSAKCPGIEQSSAESKLNTMNDRHIDDVKKIRAAFLRINRGKNYIDLEDEMVGSLAFSDFSSQIEVDSESSEQLEEEALQKVLPTSHRKRRGEEDIILRGGDAIICDGANGAREDADSRRFARMEAYMAARRCLLGNDSSAWDDLSLRSVGQKGHEEREMEL</sequence>
<dbReference type="GO" id="GO:0003684">
    <property type="term" value="F:damaged DNA binding"/>
    <property type="evidence" value="ECO:0007669"/>
    <property type="project" value="TreeGrafter"/>
</dbReference>
<keyword evidence="8" id="KW-0233">DNA recombination</keyword>
<dbReference type="GO" id="GO:0004519">
    <property type="term" value="F:endonuclease activity"/>
    <property type="evidence" value="ECO:0007669"/>
    <property type="project" value="UniProtKB-KW"/>
</dbReference>
<dbReference type="EMBL" id="JAXLQG010000019">
    <property type="protein sequence ID" value="KAK5530572.1"/>
    <property type="molecule type" value="Genomic_DNA"/>
</dbReference>
<feature type="compositionally biased region" description="Acidic residues" evidence="13">
    <location>
        <begin position="514"/>
        <end position="532"/>
    </location>
</feature>
<dbReference type="GO" id="GO:0006310">
    <property type="term" value="P:DNA recombination"/>
    <property type="evidence" value="ECO:0007669"/>
    <property type="project" value="UniProtKB-KW"/>
</dbReference>
<dbReference type="Pfam" id="PF07522">
    <property type="entry name" value="DRMBL"/>
    <property type="match status" value="1"/>
</dbReference>
<feature type="domain" description="DNA repair metallo-beta-lactamase" evidence="14">
    <location>
        <begin position="424"/>
        <end position="458"/>
    </location>
</feature>
<gene>
    <name evidence="15" type="ORF">LTR25_009150</name>
</gene>
<comment type="caution">
    <text evidence="15">The sequence shown here is derived from an EMBL/GenBank/DDBJ whole genome shotgun (WGS) entry which is preliminary data.</text>
</comment>
<dbReference type="InterPro" id="IPR011084">
    <property type="entry name" value="DRMBL"/>
</dbReference>
<keyword evidence="10" id="KW-0539">Nucleus</keyword>
<dbReference type="GO" id="GO:0035312">
    <property type="term" value="F:5'-3' DNA exonuclease activity"/>
    <property type="evidence" value="ECO:0007669"/>
    <property type="project" value="TreeGrafter"/>
</dbReference>
<name>A0AAV9PZ31_9PEZI</name>
<evidence type="ECO:0000256" key="10">
    <source>
        <dbReference type="ARBA" id="ARBA00023242"/>
    </source>
</evidence>
<organism evidence="15 16">
    <name type="scientific">Vermiconidia calcicola</name>
    <dbReference type="NCBI Taxonomy" id="1690605"/>
    <lineage>
        <taxon>Eukaryota</taxon>
        <taxon>Fungi</taxon>
        <taxon>Dikarya</taxon>
        <taxon>Ascomycota</taxon>
        <taxon>Pezizomycotina</taxon>
        <taxon>Dothideomycetes</taxon>
        <taxon>Dothideomycetidae</taxon>
        <taxon>Mycosphaerellales</taxon>
        <taxon>Extremaceae</taxon>
        <taxon>Vermiconidia</taxon>
    </lineage>
</organism>
<dbReference type="InterPro" id="IPR036866">
    <property type="entry name" value="RibonucZ/Hydroxyglut_hydro"/>
</dbReference>
<evidence type="ECO:0000256" key="4">
    <source>
        <dbReference type="ARBA" id="ARBA00022759"/>
    </source>
</evidence>
<keyword evidence="16" id="KW-1185">Reference proteome</keyword>
<accession>A0AAV9PZ31</accession>
<evidence type="ECO:0000256" key="3">
    <source>
        <dbReference type="ARBA" id="ARBA00022722"/>
    </source>
</evidence>
<dbReference type="PANTHER" id="PTHR23240:SF8">
    <property type="entry name" value="PROTEIN ARTEMIS"/>
    <property type="match status" value="1"/>
</dbReference>
<feature type="region of interest" description="Disordered" evidence="13">
    <location>
        <begin position="503"/>
        <end position="532"/>
    </location>
</feature>
<keyword evidence="5" id="KW-0227">DNA damage</keyword>
<evidence type="ECO:0000256" key="9">
    <source>
        <dbReference type="ARBA" id="ARBA00023204"/>
    </source>
</evidence>
<evidence type="ECO:0000256" key="11">
    <source>
        <dbReference type="ARBA" id="ARBA00039759"/>
    </source>
</evidence>
<keyword evidence="4" id="KW-0255">Endonuclease</keyword>
<evidence type="ECO:0000256" key="6">
    <source>
        <dbReference type="ARBA" id="ARBA00022801"/>
    </source>
</evidence>
<proteinExistence type="inferred from homology"/>
<evidence type="ECO:0000256" key="5">
    <source>
        <dbReference type="ARBA" id="ARBA00022763"/>
    </source>
</evidence>
<dbReference type="GO" id="GO:0036297">
    <property type="term" value="P:interstrand cross-link repair"/>
    <property type="evidence" value="ECO:0007669"/>
    <property type="project" value="TreeGrafter"/>
</dbReference>
<evidence type="ECO:0000259" key="14">
    <source>
        <dbReference type="Pfam" id="PF07522"/>
    </source>
</evidence>
<keyword evidence="7" id="KW-0269">Exonuclease</keyword>
<comment type="subcellular location">
    <subcellularLocation>
        <location evidence="1">Nucleus</location>
    </subcellularLocation>
</comment>
<dbReference type="Proteomes" id="UP001345827">
    <property type="component" value="Unassembled WGS sequence"/>
</dbReference>
<evidence type="ECO:0000256" key="12">
    <source>
        <dbReference type="ARBA" id="ARBA00042677"/>
    </source>
</evidence>
<dbReference type="GO" id="GO:0000723">
    <property type="term" value="P:telomere maintenance"/>
    <property type="evidence" value="ECO:0007669"/>
    <property type="project" value="TreeGrafter"/>
</dbReference>
<keyword evidence="3" id="KW-0540">Nuclease</keyword>
<evidence type="ECO:0000313" key="15">
    <source>
        <dbReference type="EMBL" id="KAK5530572.1"/>
    </source>
</evidence>
<evidence type="ECO:0000256" key="8">
    <source>
        <dbReference type="ARBA" id="ARBA00023172"/>
    </source>
</evidence>
<keyword evidence="6" id="KW-0378">Hydrolase</keyword>
<dbReference type="GO" id="GO:0006303">
    <property type="term" value="P:double-strand break repair via nonhomologous end joining"/>
    <property type="evidence" value="ECO:0007669"/>
    <property type="project" value="TreeGrafter"/>
</dbReference>
<comment type="similarity">
    <text evidence="2">Belongs to the DNA repair metallo-beta-lactamase (DRMBL) family.</text>
</comment>
<evidence type="ECO:0000256" key="1">
    <source>
        <dbReference type="ARBA" id="ARBA00004123"/>
    </source>
</evidence>
<dbReference type="Pfam" id="PF23023">
    <property type="entry name" value="Anti-Pycsar_Apyc1"/>
    <property type="match status" value="1"/>
</dbReference>
<dbReference type="AlphaFoldDB" id="A0AAV9PZ31"/>
<protein>
    <recommendedName>
        <fullName evidence="11">Protein artemis</fullName>
    </recommendedName>
    <alternativeName>
        <fullName evidence="12">DNA cross-link repair 1C protein</fullName>
    </alternativeName>
</protein>
<dbReference type="SUPFAM" id="SSF56281">
    <property type="entry name" value="Metallo-hydrolase/oxidoreductase"/>
    <property type="match status" value="1"/>
</dbReference>
<dbReference type="GO" id="GO:0005634">
    <property type="term" value="C:nucleus"/>
    <property type="evidence" value="ECO:0007669"/>
    <property type="project" value="UniProtKB-SubCell"/>
</dbReference>
<evidence type="ECO:0000313" key="16">
    <source>
        <dbReference type="Proteomes" id="UP001345827"/>
    </source>
</evidence>